<accession>A0A5M6ZE88</accession>
<dbReference type="GO" id="GO:0005886">
    <property type="term" value="C:plasma membrane"/>
    <property type="evidence" value="ECO:0007669"/>
    <property type="project" value="InterPro"/>
</dbReference>
<dbReference type="PANTHER" id="PTHR36985">
    <property type="entry name" value="TRANSLOCATION AND ASSEMBLY MODULE SUBUNIT TAMB"/>
    <property type="match status" value="1"/>
</dbReference>
<dbReference type="InterPro" id="IPR007452">
    <property type="entry name" value="TamB_C"/>
</dbReference>
<name>A0A5M6ZE88_9PROT</name>
<dbReference type="Proteomes" id="UP000325122">
    <property type="component" value="Unassembled WGS sequence"/>
</dbReference>
<evidence type="ECO:0000313" key="7">
    <source>
        <dbReference type="EMBL" id="KAA5802204.1"/>
    </source>
</evidence>
<protein>
    <recommendedName>
        <fullName evidence="6">Translocation and assembly module TamB C-terminal domain-containing protein</fullName>
    </recommendedName>
</protein>
<dbReference type="Pfam" id="PF04357">
    <property type="entry name" value="TamB"/>
    <property type="match status" value="1"/>
</dbReference>
<evidence type="ECO:0000256" key="4">
    <source>
        <dbReference type="ARBA" id="ARBA00023136"/>
    </source>
</evidence>
<keyword evidence="2 5" id="KW-0812">Transmembrane</keyword>
<evidence type="ECO:0000259" key="6">
    <source>
        <dbReference type="Pfam" id="PF04357"/>
    </source>
</evidence>
<proteinExistence type="predicted"/>
<dbReference type="EMBL" id="VWOJ01000003">
    <property type="protein sequence ID" value="KAA5802204.1"/>
    <property type="molecule type" value="Genomic_DNA"/>
</dbReference>
<sequence length="1372" mass="142801">MANATPTPRRRARGWLIGGAVTLTTLIAIAAIAVVSAVLLMSGPFGRELVREFADGRDLAGFGELEMGAVSGNVLSRFEIEHIRIRDEEGVWLEARDIEVDWSPWSLRNYVLRVNAVSIADVSVIRRPVRAEREPGPPPDLSRLPHIRVGEAGISAIRIAEDVAGPPAVYALSGQMRHDEGRWRGALDLRRTDAVGDRLLAEFNVEDALEADLRFDAPPGGLLASLLQADEDGATGVVSAAGLMEAGSGEAEIYIGGVLAVDGRLDWADGAAEASGDIRPGVWPRFQALQELLGGPARLTASAPLGRSGINALDAARLIAELRAPHLRASIQMTGERTGEIELEGYEAIAGIATRGAVEAQWLRVRGLADLTGDTPAFDGEISARGLALPAGITLGAVSGPAQVSGGLDAPRVDTELAITGAAYEIEALERLIGAEPRLAADFTYVRESGALSVHSYEARLPTGVFTGGGGVSVPGETWRVSARSSQARFNRLADAIEGEGALTLNASGDFAGAVAFDAALSEFTPSGDLAGRLDGPLGVTASGRRESDGAIYLDTVSAQGPQLALEARGEQLDERWRFDGALAWSGQSPLAALTLEGALETAFEAAYDAQGVALRVDASAGALSAGPLGMSDARLRVEAEGPLEALRGAGRLTGSSERGPVDVSADFAREGETLTLQTLTGQLAAMRVDGSASAGPERIGADLTLRPVTGVGAMTLTAALEGGEIALRASAEDLIGEDLAYIDHFILTLEGPLERAALSLDTAGAYGALFEAAAQGTVALAGEPGAALDLTGRYGPFPITTLVPLRIRAGDSPQAEIALRVGQGEAHLDAQLGQDLALNARLDSIPAGLISLRRARRPVTGTLDGSLDITRRNGVWLGEAALSGAGLRPLDSPAEDALDGSMRVTLDEDGLRVVSSAQGVGLTARANASLMTGPIRNPEDLSRPDAALSGEGLVRGEVSALAAFHLASAQSLSGRADITARLSGTYAEPRFEGDARLQEGAFSDGRAGLRVEAIDLYAVFDQSSLVLERLTATDGRSGRLTGEGSVSVGEDGLGSLAADVSAAVRSFRLVGRPDLEAIGTGDVRFVYASGEGRITGRTVIDRAEVRPPEASRAPIPSITVTQINAPGGERGNGGPAIPIHLDYRVSAPARLFVRGPNFDTEWSMDLNITGTTAAPHLSGVITAERGRADMLGRLFQLEEGRITLDGEPGDALLDIAVAREAREITARVRVRGTVREPRISLSSTPALPEDEIASRLVFGQGAANLSPVEYAQLAASLAALSGGSAFDPLGALRQATGLDTFGVRTDSGGQTVVSGGRYLTDSVYLELESAGSSAGPTTRIEWALTRSISLLSRIRGDGDAAVAVSWRTEYD</sequence>
<organism evidence="7 8">
    <name type="scientific">Alkalicaulis satelles</name>
    <dbReference type="NCBI Taxonomy" id="2609175"/>
    <lineage>
        <taxon>Bacteria</taxon>
        <taxon>Pseudomonadati</taxon>
        <taxon>Pseudomonadota</taxon>
        <taxon>Alphaproteobacteria</taxon>
        <taxon>Maricaulales</taxon>
        <taxon>Maricaulaceae</taxon>
        <taxon>Alkalicaulis</taxon>
    </lineage>
</organism>
<comment type="subcellular location">
    <subcellularLocation>
        <location evidence="1">Membrane</location>
        <topology evidence="1">Single-pass membrane protein</topology>
    </subcellularLocation>
</comment>
<evidence type="ECO:0000256" key="5">
    <source>
        <dbReference type="SAM" id="Phobius"/>
    </source>
</evidence>
<dbReference type="RefSeq" id="WP_150023455.1">
    <property type="nucleotide sequence ID" value="NZ_VWOJ01000003.1"/>
</dbReference>
<comment type="caution">
    <text evidence="7">The sequence shown here is derived from an EMBL/GenBank/DDBJ whole genome shotgun (WGS) entry which is preliminary data.</text>
</comment>
<evidence type="ECO:0000256" key="1">
    <source>
        <dbReference type="ARBA" id="ARBA00004167"/>
    </source>
</evidence>
<dbReference type="GO" id="GO:0097347">
    <property type="term" value="C:TAM protein secretion complex"/>
    <property type="evidence" value="ECO:0007669"/>
    <property type="project" value="TreeGrafter"/>
</dbReference>
<dbReference type="PANTHER" id="PTHR36985:SF1">
    <property type="entry name" value="TRANSLOCATION AND ASSEMBLY MODULE SUBUNIT TAMB"/>
    <property type="match status" value="1"/>
</dbReference>
<evidence type="ECO:0000313" key="8">
    <source>
        <dbReference type="Proteomes" id="UP000325122"/>
    </source>
</evidence>
<keyword evidence="3 5" id="KW-1133">Transmembrane helix</keyword>
<dbReference type="GO" id="GO:0009306">
    <property type="term" value="P:protein secretion"/>
    <property type="evidence" value="ECO:0007669"/>
    <property type="project" value="InterPro"/>
</dbReference>
<keyword evidence="8" id="KW-1185">Reference proteome</keyword>
<feature type="domain" description="Translocation and assembly module TamB C-terminal" evidence="6">
    <location>
        <begin position="1029"/>
        <end position="1371"/>
    </location>
</feature>
<gene>
    <name evidence="7" type="ORF">F1654_10200</name>
</gene>
<evidence type="ECO:0000256" key="2">
    <source>
        <dbReference type="ARBA" id="ARBA00022692"/>
    </source>
</evidence>
<reference evidence="7 8" key="1">
    <citation type="submission" date="2019-09" db="EMBL/GenBank/DDBJ databases">
        <authorList>
            <person name="Kevbrin V."/>
            <person name="Grouzdev D.S."/>
        </authorList>
    </citation>
    <scope>NUCLEOTIDE SEQUENCE [LARGE SCALE GENOMIC DNA]</scope>
    <source>
        <strain evidence="7 8">G-192</strain>
    </source>
</reference>
<keyword evidence="4 5" id="KW-0472">Membrane</keyword>
<evidence type="ECO:0000256" key="3">
    <source>
        <dbReference type="ARBA" id="ARBA00022989"/>
    </source>
</evidence>
<feature type="transmembrane region" description="Helical" evidence="5">
    <location>
        <begin position="15"/>
        <end position="41"/>
    </location>
</feature>